<protein>
    <recommendedName>
        <fullName evidence="4">Odorant receptor</fullName>
    </recommendedName>
</protein>
<comment type="caution">
    <text evidence="2">The sequence shown here is derived from an EMBL/GenBank/DDBJ whole genome shotgun (WGS) entry which is preliminary data.</text>
</comment>
<feature type="transmembrane region" description="Helical" evidence="1">
    <location>
        <begin position="122"/>
        <end position="141"/>
    </location>
</feature>
<gene>
    <name evidence="2" type="primary">AVEN_52449_1</name>
    <name evidence="2" type="ORF">CEXT_602121</name>
</gene>
<dbReference type="AlphaFoldDB" id="A0AAV4XX06"/>
<evidence type="ECO:0008006" key="4">
    <source>
        <dbReference type="Google" id="ProtNLM"/>
    </source>
</evidence>
<evidence type="ECO:0000313" key="2">
    <source>
        <dbReference type="EMBL" id="GIY99103.1"/>
    </source>
</evidence>
<feature type="transmembrane region" description="Helical" evidence="1">
    <location>
        <begin position="243"/>
        <end position="268"/>
    </location>
</feature>
<organism evidence="2 3">
    <name type="scientific">Caerostris extrusa</name>
    <name type="common">Bark spider</name>
    <name type="synonym">Caerostris bankana</name>
    <dbReference type="NCBI Taxonomy" id="172846"/>
    <lineage>
        <taxon>Eukaryota</taxon>
        <taxon>Metazoa</taxon>
        <taxon>Ecdysozoa</taxon>
        <taxon>Arthropoda</taxon>
        <taxon>Chelicerata</taxon>
        <taxon>Arachnida</taxon>
        <taxon>Araneae</taxon>
        <taxon>Araneomorphae</taxon>
        <taxon>Entelegynae</taxon>
        <taxon>Araneoidea</taxon>
        <taxon>Araneidae</taxon>
        <taxon>Caerostris</taxon>
    </lineage>
</organism>
<feature type="transmembrane region" description="Helical" evidence="1">
    <location>
        <begin position="187"/>
        <end position="206"/>
    </location>
</feature>
<proteinExistence type="predicted"/>
<keyword evidence="1" id="KW-0812">Transmembrane</keyword>
<dbReference type="Proteomes" id="UP001054945">
    <property type="component" value="Unassembled WGS sequence"/>
</dbReference>
<name>A0AAV4XX06_CAEEX</name>
<reference evidence="2 3" key="1">
    <citation type="submission" date="2021-06" db="EMBL/GenBank/DDBJ databases">
        <title>Caerostris extrusa draft genome.</title>
        <authorList>
            <person name="Kono N."/>
            <person name="Arakawa K."/>
        </authorList>
    </citation>
    <scope>NUCLEOTIDE SEQUENCE [LARGE SCALE GENOMIC DNA]</scope>
</reference>
<sequence length="350" mass="39857">MLLILQRYNLRICNSGGRREVEKVELECPLGFSDQSCLMSKEKDGSQMAFFLLLGSIRDNLLKVTGGALTFYSTDICGLILQIILNSKRYEINTALNQLSRLSGNVNPRCTTAIKFVIRNRLLYVISELIYIISLVYFSFVQEWSRYKATVKFPFYIPPGRVHDVCLGFVITSLIYSGISGGNTCGVIFLLCNTIYLIISSLIMTYRSNLKQKFKTQNFSAFIFNEIKNFKSIVLLIETMDKALNVCVFFLYYELCSMIFITISLAISKERSFQSVVMKLLIAWNFINQLYTFYTVTVGGSAIQKEGEKLKKVVLECSHKVSEQSCLVSNDKDRSVMSFFLFLEASETTP</sequence>
<evidence type="ECO:0000256" key="1">
    <source>
        <dbReference type="SAM" id="Phobius"/>
    </source>
</evidence>
<keyword evidence="1" id="KW-0472">Membrane</keyword>
<feature type="transmembrane region" description="Helical" evidence="1">
    <location>
        <begin position="280"/>
        <end position="303"/>
    </location>
</feature>
<dbReference type="EMBL" id="BPLR01018383">
    <property type="protein sequence ID" value="GIY99103.1"/>
    <property type="molecule type" value="Genomic_DNA"/>
</dbReference>
<keyword evidence="3" id="KW-1185">Reference proteome</keyword>
<accession>A0AAV4XX06</accession>
<keyword evidence="1" id="KW-1133">Transmembrane helix</keyword>
<evidence type="ECO:0000313" key="3">
    <source>
        <dbReference type="Proteomes" id="UP001054945"/>
    </source>
</evidence>